<dbReference type="Pfam" id="PF02412">
    <property type="entry name" value="TSP_3"/>
    <property type="match status" value="15"/>
</dbReference>
<gene>
    <name evidence="6" type="ORF">GM418_05220</name>
</gene>
<proteinExistence type="predicted"/>
<dbReference type="Proteomes" id="UP000428260">
    <property type="component" value="Chromosome"/>
</dbReference>
<accession>A0A6I6JPZ5</accession>
<reference evidence="6 7" key="1">
    <citation type="submission" date="2019-11" db="EMBL/GenBank/DDBJ databases">
        <authorList>
            <person name="Zheng R.K."/>
            <person name="Sun C.M."/>
        </authorList>
    </citation>
    <scope>NUCLEOTIDE SEQUENCE [LARGE SCALE GENOMIC DNA]</scope>
    <source>
        <strain evidence="6 7">WC007</strain>
    </source>
</reference>
<dbReference type="InterPro" id="IPR026444">
    <property type="entry name" value="Secre_tail"/>
</dbReference>
<evidence type="ECO:0000256" key="2">
    <source>
        <dbReference type="ARBA" id="ARBA00022837"/>
    </source>
</evidence>
<dbReference type="KEGG" id="mcos:GM418_05220"/>
<feature type="domain" description="Secretion system C-terminal sorting" evidence="5">
    <location>
        <begin position="2019"/>
        <end position="2094"/>
    </location>
</feature>
<dbReference type="GO" id="GO:0007155">
    <property type="term" value="P:cell adhesion"/>
    <property type="evidence" value="ECO:0007669"/>
    <property type="project" value="InterPro"/>
</dbReference>
<keyword evidence="1 4" id="KW-0732">Signal</keyword>
<name>A0A6I6JPZ5_9BACT</name>
<feature type="chain" id="PRO_5026149719" evidence="4">
    <location>
        <begin position="29"/>
        <end position="2096"/>
    </location>
</feature>
<dbReference type="FunFam" id="4.10.1080.10:FF:000001">
    <property type="entry name" value="Thrombospondin 3"/>
    <property type="match status" value="4"/>
</dbReference>
<protein>
    <submittedName>
        <fullName evidence="6">T9SS type A sorting domain-containing protein</fullName>
    </submittedName>
</protein>
<feature type="signal peptide" evidence="4">
    <location>
        <begin position="1"/>
        <end position="28"/>
    </location>
</feature>
<evidence type="ECO:0000313" key="6">
    <source>
        <dbReference type="EMBL" id="QGY43080.1"/>
    </source>
</evidence>
<evidence type="ECO:0000256" key="4">
    <source>
        <dbReference type="SAM" id="SignalP"/>
    </source>
</evidence>
<dbReference type="PANTHER" id="PTHR10199">
    <property type="entry name" value="THROMBOSPONDIN"/>
    <property type="match status" value="1"/>
</dbReference>
<dbReference type="Gene3D" id="4.10.1080.10">
    <property type="entry name" value="TSP type-3 repeat"/>
    <property type="match status" value="5"/>
</dbReference>
<organism evidence="6 7">
    <name type="scientific">Maribellus comscasis</name>
    <dbReference type="NCBI Taxonomy" id="2681766"/>
    <lineage>
        <taxon>Bacteria</taxon>
        <taxon>Pseudomonadati</taxon>
        <taxon>Bacteroidota</taxon>
        <taxon>Bacteroidia</taxon>
        <taxon>Marinilabiliales</taxon>
        <taxon>Prolixibacteraceae</taxon>
        <taxon>Maribellus</taxon>
    </lineage>
</organism>
<dbReference type="InterPro" id="IPR017897">
    <property type="entry name" value="Thrombospondin_3_rpt"/>
</dbReference>
<dbReference type="PROSITE" id="PS51234">
    <property type="entry name" value="TSP3"/>
    <property type="match status" value="15"/>
</dbReference>
<evidence type="ECO:0000313" key="7">
    <source>
        <dbReference type="Proteomes" id="UP000428260"/>
    </source>
</evidence>
<evidence type="ECO:0000256" key="3">
    <source>
        <dbReference type="SAM" id="MobiDB-lite"/>
    </source>
</evidence>
<dbReference type="InterPro" id="IPR003367">
    <property type="entry name" value="Thrombospondin_3-like_rpt"/>
</dbReference>
<keyword evidence="7" id="KW-1185">Reference proteome</keyword>
<dbReference type="EMBL" id="CP046401">
    <property type="protein sequence ID" value="QGY43080.1"/>
    <property type="molecule type" value="Genomic_DNA"/>
</dbReference>
<keyword evidence="2" id="KW-0106">Calcium</keyword>
<dbReference type="NCBIfam" id="TIGR04183">
    <property type="entry name" value="Por_Secre_tail"/>
    <property type="match status" value="1"/>
</dbReference>
<feature type="region of interest" description="Disordered" evidence="3">
    <location>
        <begin position="1908"/>
        <end position="1936"/>
    </location>
</feature>
<dbReference type="Pfam" id="PF18962">
    <property type="entry name" value="Por_Secre_tail"/>
    <property type="match status" value="1"/>
</dbReference>
<dbReference type="PANTHER" id="PTHR10199:SF119">
    <property type="entry name" value="RE20510P"/>
    <property type="match status" value="1"/>
</dbReference>
<sequence>MKNFTHTFFLRLCVMVICVLSLTKSTVAAEPNYDLYIIDNRDGEITLVADLGPSIYDASEYITVQFVISSKSRPLSKTTAIDTLDNPYASYYRFTDVDITDFYPGEEISVTMKVNYWYMRFNIYHTSHPFSVSKNHTLQVPAVYIEECSSCYSNFIKVKVHDKHLWAYEKSSKMRLYKENADGSKKWVALLFDNNSGVSNVEVDEENGCFYFYHRGLSAGDIFNYELQACYYEILPNYGDQLDVDGCAMRHYTDYYPYEDYDDDEHETGECFEMNLQASTDKSQSIVLNWNKTTAPEVTGYVVERRTYDYVYDNYRESYNDLPSLTSAADESSSIVPGYYYNYLVTSIPGGYLRDSTNGRLLPDGIISGKVVTNSESGLPNVKVIAKRIGTVESDTTTYYSTMTNGQGKFSIDKVYYNESSDFVVYPVLEDHNFDPSKDTVSLTTAHNQETDIRFKDTTSLIVQGKVLQRTPAGNYPLSGVDILLDDDNSQGFVTDSAGNFAVAILMAGEHELTPALDSHLFSPPSVTMNILDNIEGVNFIDTTEFKLDGYISASCNTYIGQAKLRISDVDGYFSMLVETDTTGYYSVDLPARKYTIDVESFTSIDENMVKTNDVLAYFRPDVIDLTYNDTSYNATYILPPELNIDWGDNYSSLCNLVIMEQGDTSDIVFHVTEELNGKVCDANGGYIIVQQNIESENFSYDTLFFEDGIDTLTIVPGKPKITGDFLKEFYATVYLGNNEVFSGKIDILVVGNNPRDNTFTTVTPSMPFLILHDPPGDASYSYLEESTTIENSMSFSTLKEGAVNAWAEARLGVKFEAGSGFLNTETEIWGSVGVSTTIGATSVENNELIYTVTNTERFETSSDEITGADGDVYVGGALNLIYALTDVITYDYDKCEPVKSTELIVAPDGFNTTFMYSEEHISQTLIPQLEELAYYEELDGDDLEAERYLTQADVWRQMIENNHDNIEKAEFVENVSFSSGVNYESSVESSSTRSMSLEYTVYVDAEVAVEAGCLVGGSGGTAGVGVSVKAEIGESSTTTETNSQTVGYVLQDDDSGDYFSVDVLKDQVYGTPAFNTVAGRSSCPYEEKTQHRERLQLEADVYNQTLSSNTERGVFVLELTNLSDSNEDMVYNLMFDATSNPDGAVVTVGGNTVGGGEKIPYTIPAFESVFATVTIAKGPLKTTAYPDLKFTLESECESDISDDVYLSVFYPSECSDMTIASEKDVITENEMKMTLSDYDTTTIDYCFIEVREKDATFWTTLKEVLVEDLNENTTDIVVPVYNVEDGDFVFRAEITNGSSESYSNSIEAKVDRNAPEVLGYPRPLSDNLQNEDYIYVAFNEAIDCSLIDENNVKFLNVTQGYTPVDIQWGCSDSMLVFNSSFTGVDNGDYLLIKLTGVGDLYGNINTDTISWGFAVDDINAYLDNEDKDSDGDDIIDAADNCTLVYNPGQEDVDEDGIGDVCDDDIDGDGIPNNVDNCPTIANADQADYDGDGEGDACDYDTDNDGIDDDIDNCPYTQNADQNDTDKDGIGDLCDDDIDGDGITNDIDNCPYVANSNQEDVDSDGIGDVCDDDIDGDTVLNDDDNCPYVSNLNQKDFDKDGIGDVCDDDIDGDGVLNDEDNCPLIVNADQTDSDSDGVGDICDDDIDGDGVLNSNDNCIYVSNADQTDTDSDGIGDVCENDADADGIPDSMDNCPLVQNTNQIDTDNDGIGDVCDDDIDGDEILNDIDNCPYISNKEQIDTDGDGTGDLCDNDIDGDGIPNNADNCPVTPNSGQEDSDGDGIGNVCDGDIDGDGVLNDSDNCLYVANADQTDVNNNGIGDICEDDTDGDGVPDVTDNCPLTENSDQADADKDGVGDICDNDIDGDEILNVYDNCPLVFNLYQQDSDYDGIGDMCDDDIDGDGILNDQDNCPVTPNNDQVDTDGDGKGDSCDGDIDDDGVLNNNDNCPFVVNELQLDSDADGEGDECDDDIDGDGVLNEYDNCPLTANADQLDADNDGVGDVCEATSVIIVDEEQFACEVYPNPFNNTLSLNIICEKAEEIRIEFYNLLGRLKISEKVQLVAGENIRVVRTREWESGLYTYRLIGKENLIVGKVIKK</sequence>
<evidence type="ECO:0000256" key="1">
    <source>
        <dbReference type="ARBA" id="ARBA00022729"/>
    </source>
</evidence>
<dbReference type="GO" id="GO:0005509">
    <property type="term" value="F:calcium ion binding"/>
    <property type="evidence" value="ECO:0007669"/>
    <property type="project" value="InterPro"/>
</dbReference>
<dbReference type="SUPFAM" id="SSF103647">
    <property type="entry name" value="TSP type-3 repeat"/>
    <property type="match status" value="5"/>
</dbReference>
<dbReference type="InterPro" id="IPR028974">
    <property type="entry name" value="TSP_type-3_rpt"/>
</dbReference>
<evidence type="ECO:0000259" key="5">
    <source>
        <dbReference type="Pfam" id="PF18962"/>
    </source>
</evidence>